<organism evidence="11 12">
    <name type="scientific">Caldanaerobacter subterraneus</name>
    <dbReference type="NCBI Taxonomy" id="911092"/>
    <lineage>
        <taxon>Bacteria</taxon>
        <taxon>Bacillati</taxon>
        <taxon>Bacillota</taxon>
        <taxon>Clostridia</taxon>
        <taxon>Thermoanaerobacterales</taxon>
        <taxon>Thermoanaerobacteraceae</taxon>
        <taxon>Caldanaerobacter</taxon>
    </lineage>
</organism>
<keyword evidence="8 9" id="KW-0368">Histidine biosynthesis</keyword>
<dbReference type="InterPro" id="IPR015424">
    <property type="entry name" value="PyrdxlP-dep_Trfase"/>
</dbReference>
<evidence type="ECO:0000256" key="1">
    <source>
        <dbReference type="ARBA" id="ARBA00001933"/>
    </source>
</evidence>
<dbReference type="InterPro" id="IPR001917">
    <property type="entry name" value="Aminotrans_II_pyridoxalP_BS"/>
</dbReference>
<dbReference type="Pfam" id="PF00155">
    <property type="entry name" value="Aminotran_1_2"/>
    <property type="match status" value="1"/>
</dbReference>
<dbReference type="EC" id="2.6.1.9" evidence="9"/>
<dbReference type="NCBIfam" id="TIGR01141">
    <property type="entry name" value="hisC"/>
    <property type="match status" value="1"/>
</dbReference>
<dbReference type="PANTHER" id="PTHR42885:SF2">
    <property type="entry name" value="HISTIDINOL-PHOSPHATE AMINOTRANSFERASE"/>
    <property type="match status" value="1"/>
</dbReference>
<evidence type="ECO:0000256" key="2">
    <source>
        <dbReference type="ARBA" id="ARBA00007970"/>
    </source>
</evidence>
<comment type="similarity">
    <text evidence="2 9">Belongs to the class-II pyridoxal-phosphate-dependent aminotransferase family. Histidinol-phosphate aminotransferase subfamily.</text>
</comment>
<keyword evidence="7 9" id="KW-0663">Pyridoxal phosphate</keyword>
<comment type="cofactor">
    <cofactor evidence="1 9">
        <name>pyridoxal 5'-phosphate</name>
        <dbReference type="ChEBI" id="CHEBI:597326"/>
    </cofactor>
</comment>
<protein>
    <recommendedName>
        <fullName evidence="9">Histidinol-phosphate aminotransferase</fullName>
        <ecNumber evidence="9">2.6.1.9</ecNumber>
    </recommendedName>
    <alternativeName>
        <fullName evidence="9">Imidazole acetol-phosphate transaminase</fullName>
    </alternativeName>
</protein>
<evidence type="ECO:0000256" key="3">
    <source>
        <dbReference type="ARBA" id="ARBA00011738"/>
    </source>
</evidence>
<comment type="catalytic activity">
    <reaction evidence="9">
        <text>L-histidinol phosphate + 2-oxoglutarate = 3-(imidazol-4-yl)-2-oxopropyl phosphate + L-glutamate</text>
        <dbReference type="Rhea" id="RHEA:23744"/>
        <dbReference type="ChEBI" id="CHEBI:16810"/>
        <dbReference type="ChEBI" id="CHEBI:29985"/>
        <dbReference type="ChEBI" id="CHEBI:57766"/>
        <dbReference type="ChEBI" id="CHEBI:57980"/>
        <dbReference type="EC" id="2.6.1.9"/>
    </reaction>
</comment>
<sequence length="351" mass="40015">MIENLLREEIKGFKNYEVENVPYKYKMDANETPFELPEEVMKNIGDIVKSIHVNIYPDPTAEKLREELARYCSVTPKNIFVGNGSDEIIHLIMLAFVDKGDTVLYPHPSFAMYSIYSKIAGANEIAVNLNEDYTYNVERFAEAVERYKPKLVFLCNPNNPTGSVIDEEDIIRIIEKARGIVIVDEAYFEFYGKTLVPYIDRFENLIVLRTLSKAFGIAGLRVGYALSNGEIVKYLNLVKSPYNLNSLSQRIALEVLKSGVLKERVNYIINEREKLVKELNKINGIKVYPSHANFVLCKFENANDVHKRLVERGILVRNFSNVKGLEGTLRITVSSADANDYLINALREILS</sequence>
<dbReference type="EMBL" id="DOLB01000050">
    <property type="protein sequence ID" value="HBT48816.1"/>
    <property type="molecule type" value="Genomic_DNA"/>
</dbReference>
<dbReference type="SUPFAM" id="SSF53383">
    <property type="entry name" value="PLP-dependent transferases"/>
    <property type="match status" value="1"/>
</dbReference>
<accession>A0A117KWE7</accession>
<evidence type="ECO:0000259" key="10">
    <source>
        <dbReference type="Pfam" id="PF00155"/>
    </source>
</evidence>
<keyword evidence="6 9" id="KW-0808">Transferase</keyword>
<feature type="domain" description="Aminotransferase class I/classII large" evidence="10">
    <location>
        <begin position="26"/>
        <end position="346"/>
    </location>
</feature>
<proteinExistence type="inferred from homology"/>
<dbReference type="AlphaFoldDB" id="A0A117KWE7"/>
<dbReference type="UniPathway" id="UPA00031">
    <property type="reaction ID" value="UER00012"/>
</dbReference>
<evidence type="ECO:0000256" key="9">
    <source>
        <dbReference type="HAMAP-Rule" id="MF_01023"/>
    </source>
</evidence>
<dbReference type="InterPro" id="IPR005861">
    <property type="entry name" value="HisP_aminotrans"/>
</dbReference>
<keyword evidence="5 9" id="KW-0028">Amino-acid biosynthesis</keyword>
<name>A0A117KWE7_9THEO</name>
<dbReference type="PROSITE" id="PS00599">
    <property type="entry name" value="AA_TRANSFER_CLASS_2"/>
    <property type="match status" value="1"/>
</dbReference>
<dbReference type="RefSeq" id="WP_278428761.1">
    <property type="nucleotide sequence ID" value="NZ_DOLB01000050.1"/>
</dbReference>
<dbReference type="PANTHER" id="PTHR42885">
    <property type="entry name" value="HISTIDINOL-PHOSPHATE AMINOTRANSFERASE-RELATED"/>
    <property type="match status" value="1"/>
</dbReference>
<comment type="subunit">
    <text evidence="3 9">Homodimer.</text>
</comment>
<evidence type="ECO:0000256" key="7">
    <source>
        <dbReference type="ARBA" id="ARBA00022898"/>
    </source>
</evidence>
<feature type="modified residue" description="N6-(pyridoxal phosphate)lysine" evidence="9">
    <location>
        <position position="213"/>
    </location>
</feature>
<dbReference type="CDD" id="cd00609">
    <property type="entry name" value="AAT_like"/>
    <property type="match status" value="1"/>
</dbReference>
<evidence type="ECO:0000256" key="6">
    <source>
        <dbReference type="ARBA" id="ARBA00022679"/>
    </source>
</evidence>
<comment type="pathway">
    <text evidence="9">Amino-acid biosynthesis; L-histidine biosynthesis; L-histidine from 5-phospho-alpha-D-ribose 1-diphosphate: step 7/9.</text>
</comment>
<dbReference type="GO" id="GO:0000105">
    <property type="term" value="P:L-histidine biosynthetic process"/>
    <property type="evidence" value="ECO:0007669"/>
    <property type="project" value="UniProtKB-UniRule"/>
</dbReference>
<evidence type="ECO:0000256" key="8">
    <source>
        <dbReference type="ARBA" id="ARBA00023102"/>
    </source>
</evidence>
<dbReference type="GO" id="GO:0004400">
    <property type="term" value="F:histidinol-phosphate transaminase activity"/>
    <property type="evidence" value="ECO:0007669"/>
    <property type="project" value="UniProtKB-UniRule"/>
</dbReference>
<gene>
    <name evidence="9" type="primary">hisC</name>
    <name evidence="11" type="ORF">DEA61_02945</name>
</gene>
<keyword evidence="4 9" id="KW-0032">Aminotransferase</keyword>
<dbReference type="Proteomes" id="UP000264445">
    <property type="component" value="Unassembled WGS sequence"/>
</dbReference>
<comment type="caution">
    <text evidence="11">The sequence shown here is derived from an EMBL/GenBank/DDBJ whole genome shotgun (WGS) entry which is preliminary data.</text>
</comment>
<dbReference type="GO" id="GO:0030170">
    <property type="term" value="F:pyridoxal phosphate binding"/>
    <property type="evidence" value="ECO:0007669"/>
    <property type="project" value="InterPro"/>
</dbReference>
<dbReference type="InterPro" id="IPR004839">
    <property type="entry name" value="Aminotransferase_I/II_large"/>
</dbReference>
<dbReference type="Gene3D" id="3.40.640.10">
    <property type="entry name" value="Type I PLP-dependent aspartate aminotransferase-like (Major domain)"/>
    <property type="match status" value="1"/>
</dbReference>
<dbReference type="Gene3D" id="3.90.1150.10">
    <property type="entry name" value="Aspartate Aminotransferase, domain 1"/>
    <property type="match status" value="1"/>
</dbReference>
<evidence type="ECO:0000256" key="4">
    <source>
        <dbReference type="ARBA" id="ARBA00022576"/>
    </source>
</evidence>
<evidence type="ECO:0000313" key="11">
    <source>
        <dbReference type="EMBL" id="HBT48816.1"/>
    </source>
</evidence>
<evidence type="ECO:0000256" key="5">
    <source>
        <dbReference type="ARBA" id="ARBA00022605"/>
    </source>
</evidence>
<dbReference type="HAMAP" id="MF_01023">
    <property type="entry name" value="HisC_aminotrans_2"/>
    <property type="match status" value="1"/>
</dbReference>
<dbReference type="InterPro" id="IPR015421">
    <property type="entry name" value="PyrdxlP-dep_Trfase_major"/>
</dbReference>
<evidence type="ECO:0000313" key="12">
    <source>
        <dbReference type="Proteomes" id="UP000264445"/>
    </source>
</evidence>
<reference evidence="11 12" key="1">
    <citation type="journal article" date="2018" name="Nat. Biotechnol.">
        <title>A standardized bacterial taxonomy based on genome phylogeny substantially revises the tree of life.</title>
        <authorList>
            <person name="Parks D.H."/>
            <person name="Chuvochina M."/>
            <person name="Waite D.W."/>
            <person name="Rinke C."/>
            <person name="Skarshewski A."/>
            <person name="Chaumeil P.A."/>
            <person name="Hugenholtz P."/>
        </authorList>
    </citation>
    <scope>NUCLEOTIDE SEQUENCE [LARGE SCALE GENOMIC DNA]</scope>
    <source>
        <strain evidence="11">UBA12544</strain>
    </source>
</reference>
<dbReference type="InterPro" id="IPR015422">
    <property type="entry name" value="PyrdxlP-dep_Trfase_small"/>
</dbReference>